<dbReference type="Proteomes" id="UP001158986">
    <property type="component" value="Unassembled WGS sequence"/>
</dbReference>
<evidence type="ECO:0000313" key="2">
    <source>
        <dbReference type="Proteomes" id="UP001158986"/>
    </source>
</evidence>
<name>A0ABN8D0I2_9STRA</name>
<keyword evidence="2" id="KW-1185">Reference proteome</keyword>
<reference evidence="1 2" key="1">
    <citation type="submission" date="2021-11" db="EMBL/GenBank/DDBJ databases">
        <authorList>
            <person name="Islam A."/>
            <person name="Islam S."/>
            <person name="Flora M.S."/>
            <person name="Rahman M."/>
            <person name="Ziaur R.M."/>
            <person name="Epstein J.H."/>
            <person name="Hassan M."/>
            <person name="Klassen M."/>
            <person name="Woodard K."/>
            <person name="Webb A."/>
            <person name="Webby R.J."/>
            <person name="El Zowalaty M.E."/>
        </authorList>
    </citation>
    <scope>NUCLEOTIDE SEQUENCE [LARGE SCALE GENOMIC DNA]</scope>
    <source>
        <strain evidence="1">Pbs1</strain>
    </source>
</reference>
<gene>
    <name evidence="1" type="ORF">PBS001_LOCUS5403</name>
</gene>
<proteinExistence type="predicted"/>
<protein>
    <submittedName>
        <fullName evidence="1">Uncharacterized protein</fullName>
    </submittedName>
</protein>
<sequence>MRKHTGLPGGRGHAYQKAVGMLYRRKEQNDQDFWQFTEWMVGLREYSAGRNTFSDEMKPTRRLGTG</sequence>
<comment type="caution">
    <text evidence="1">The sequence shown here is derived from an EMBL/GenBank/DDBJ whole genome shotgun (WGS) entry which is preliminary data.</text>
</comment>
<evidence type="ECO:0000313" key="1">
    <source>
        <dbReference type="EMBL" id="CAH0518850.1"/>
    </source>
</evidence>
<organism evidence="1 2">
    <name type="scientific">Peronospora belbahrii</name>
    <dbReference type="NCBI Taxonomy" id="622444"/>
    <lineage>
        <taxon>Eukaryota</taxon>
        <taxon>Sar</taxon>
        <taxon>Stramenopiles</taxon>
        <taxon>Oomycota</taxon>
        <taxon>Peronosporomycetes</taxon>
        <taxon>Peronosporales</taxon>
        <taxon>Peronosporaceae</taxon>
        <taxon>Peronospora</taxon>
    </lineage>
</organism>
<dbReference type="EMBL" id="CAKLCB010000270">
    <property type="protein sequence ID" value="CAH0518850.1"/>
    <property type="molecule type" value="Genomic_DNA"/>
</dbReference>
<accession>A0ABN8D0I2</accession>